<comment type="caution">
    <text evidence="3">The sequence shown here is derived from an EMBL/GenBank/DDBJ whole genome shotgun (WGS) entry which is preliminary data.</text>
</comment>
<dbReference type="EMBL" id="JARHUD010000008">
    <property type="protein sequence ID" value="MDF2096934.1"/>
    <property type="molecule type" value="Genomic_DNA"/>
</dbReference>
<keyword evidence="4" id="KW-1185">Reference proteome</keyword>
<feature type="region of interest" description="Disordered" evidence="1">
    <location>
        <begin position="1"/>
        <end position="28"/>
    </location>
</feature>
<dbReference type="Proteomes" id="UP001215503">
    <property type="component" value="Unassembled WGS sequence"/>
</dbReference>
<keyword evidence="2" id="KW-0472">Membrane</keyword>
<feature type="transmembrane region" description="Helical" evidence="2">
    <location>
        <begin position="37"/>
        <end position="56"/>
    </location>
</feature>
<feature type="compositionally biased region" description="Basic and acidic residues" evidence="1">
    <location>
        <begin position="7"/>
        <end position="22"/>
    </location>
</feature>
<dbReference type="RefSeq" id="WP_275823700.1">
    <property type="nucleotide sequence ID" value="NZ_JARHUD010000008.1"/>
</dbReference>
<gene>
    <name evidence="3" type="ORF">P2G67_13205</name>
</gene>
<evidence type="ECO:0000256" key="2">
    <source>
        <dbReference type="SAM" id="Phobius"/>
    </source>
</evidence>
<sequence>MKGTPPEYRDQPHREEDPEHPPPAEARQGATLGHMRWVLRISMVLAAIGLIAAWLLL</sequence>
<evidence type="ECO:0000256" key="1">
    <source>
        <dbReference type="SAM" id="MobiDB-lite"/>
    </source>
</evidence>
<protein>
    <submittedName>
        <fullName evidence="3">Uncharacterized protein</fullName>
    </submittedName>
</protein>
<organism evidence="3 4">
    <name type="scientific">Aquibaculum arenosum</name>
    <dbReference type="NCBI Taxonomy" id="3032591"/>
    <lineage>
        <taxon>Bacteria</taxon>
        <taxon>Pseudomonadati</taxon>
        <taxon>Pseudomonadota</taxon>
        <taxon>Alphaproteobacteria</taxon>
        <taxon>Rhodospirillales</taxon>
        <taxon>Rhodovibrionaceae</taxon>
        <taxon>Aquibaculum</taxon>
    </lineage>
</organism>
<keyword evidence="2" id="KW-1133">Transmembrane helix</keyword>
<proteinExistence type="predicted"/>
<evidence type="ECO:0000313" key="3">
    <source>
        <dbReference type="EMBL" id="MDF2096934.1"/>
    </source>
</evidence>
<name>A0ABT5YPN1_9PROT</name>
<keyword evidence="2" id="KW-0812">Transmembrane</keyword>
<accession>A0ABT5YPN1</accession>
<reference evidence="3 4" key="1">
    <citation type="submission" date="2023-03" db="EMBL/GenBank/DDBJ databases">
        <title>Fodinicurvata sp. CAU 1616 isolated from sea sendiment.</title>
        <authorList>
            <person name="Kim W."/>
        </authorList>
    </citation>
    <scope>NUCLEOTIDE SEQUENCE [LARGE SCALE GENOMIC DNA]</scope>
    <source>
        <strain evidence="3 4">CAU 1616</strain>
    </source>
</reference>
<evidence type="ECO:0000313" key="4">
    <source>
        <dbReference type="Proteomes" id="UP001215503"/>
    </source>
</evidence>